<evidence type="ECO:0000256" key="2">
    <source>
        <dbReference type="ARBA" id="ARBA00022692"/>
    </source>
</evidence>
<dbReference type="EMBL" id="CAJJDN010000027">
    <property type="protein sequence ID" value="CAD8071193.1"/>
    <property type="molecule type" value="Genomic_DNA"/>
</dbReference>
<dbReference type="InterPro" id="IPR006214">
    <property type="entry name" value="Bax_inhibitor_1-related"/>
</dbReference>
<name>A0A8S1M071_9CILI</name>
<dbReference type="Pfam" id="PF01027">
    <property type="entry name" value="Bax1-I"/>
    <property type="match status" value="1"/>
</dbReference>
<reference evidence="6" key="1">
    <citation type="submission" date="2021-01" db="EMBL/GenBank/DDBJ databases">
        <authorList>
            <consortium name="Genoscope - CEA"/>
            <person name="William W."/>
        </authorList>
    </citation>
    <scope>NUCLEOTIDE SEQUENCE</scope>
</reference>
<keyword evidence="3 5" id="KW-1133">Transmembrane helix</keyword>
<protein>
    <recommendedName>
        <fullName evidence="8">Inhibitor of apoptosis-promoting Bax1 protein</fullName>
    </recommendedName>
</protein>
<feature type="transmembrane region" description="Helical" evidence="5">
    <location>
        <begin position="61"/>
        <end position="80"/>
    </location>
</feature>
<sequence length="265" mass="30618">MQNSQQQVNMPQSRMLGDPAQSQYLQNSMAQDPQFLSYQNYRNEIQEEGEIVAETAKLRKLYFLMLLQFIIVIVFSYLRIESLEDYFQKNSYWIIILSIGCFLLSLAAYFTNPDNTAVNVVLYVLFTIALYFFFISLTAITNIEQSMMAAFMILGQIFSQFLSVMQSRIEMYYHQQSLYVLAGGLIIFQLFIIYSIIPFFEMIITLVSGVVFGFLLIYSTQSNLSQIKSGAINGSVRIYVDLLGVFFHLNSLMADLFRKEKPIDK</sequence>
<feature type="transmembrane region" description="Helical" evidence="5">
    <location>
        <begin position="203"/>
        <end position="220"/>
    </location>
</feature>
<feature type="transmembrane region" description="Helical" evidence="5">
    <location>
        <begin position="177"/>
        <end position="197"/>
    </location>
</feature>
<evidence type="ECO:0000256" key="4">
    <source>
        <dbReference type="ARBA" id="ARBA00023136"/>
    </source>
</evidence>
<keyword evidence="2 5" id="KW-0812">Transmembrane</keyword>
<proteinExistence type="inferred from homology"/>
<dbReference type="OrthoDB" id="298193at2759"/>
<evidence type="ECO:0000256" key="5">
    <source>
        <dbReference type="RuleBase" id="RU004379"/>
    </source>
</evidence>
<comment type="similarity">
    <text evidence="5">Belongs to the BI1 family.</text>
</comment>
<gene>
    <name evidence="6" type="ORF">PSON_ATCC_30995.1.T0270400</name>
</gene>
<keyword evidence="4 5" id="KW-0472">Membrane</keyword>
<dbReference type="AlphaFoldDB" id="A0A8S1M071"/>
<organism evidence="6 7">
    <name type="scientific">Paramecium sonneborni</name>
    <dbReference type="NCBI Taxonomy" id="65129"/>
    <lineage>
        <taxon>Eukaryota</taxon>
        <taxon>Sar</taxon>
        <taxon>Alveolata</taxon>
        <taxon>Ciliophora</taxon>
        <taxon>Intramacronucleata</taxon>
        <taxon>Oligohymenophorea</taxon>
        <taxon>Peniculida</taxon>
        <taxon>Parameciidae</taxon>
        <taxon>Paramecium</taxon>
    </lineage>
</organism>
<comment type="subcellular location">
    <subcellularLocation>
        <location evidence="1">Membrane</location>
        <topology evidence="1">Multi-pass membrane protein</topology>
    </subcellularLocation>
</comment>
<feature type="transmembrane region" description="Helical" evidence="5">
    <location>
        <begin position="117"/>
        <end position="140"/>
    </location>
</feature>
<comment type="caution">
    <text evidence="6">The sequence shown here is derived from an EMBL/GenBank/DDBJ whole genome shotgun (WGS) entry which is preliminary data.</text>
</comment>
<accession>A0A8S1M071</accession>
<dbReference type="GO" id="GO:0016020">
    <property type="term" value="C:membrane"/>
    <property type="evidence" value="ECO:0007669"/>
    <property type="project" value="UniProtKB-SubCell"/>
</dbReference>
<evidence type="ECO:0000313" key="7">
    <source>
        <dbReference type="Proteomes" id="UP000692954"/>
    </source>
</evidence>
<keyword evidence="7" id="KW-1185">Reference proteome</keyword>
<feature type="transmembrane region" description="Helical" evidence="5">
    <location>
        <begin position="92"/>
        <end position="110"/>
    </location>
</feature>
<evidence type="ECO:0000256" key="3">
    <source>
        <dbReference type="ARBA" id="ARBA00022989"/>
    </source>
</evidence>
<dbReference type="PANTHER" id="PTHR23291">
    <property type="entry name" value="BAX INHIBITOR-RELATED"/>
    <property type="match status" value="1"/>
</dbReference>
<evidence type="ECO:0000256" key="1">
    <source>
        <dbReference type="ARBA" id="ARBA00004141"/>
    </source>
</evidence>
<evidence type="ECO:0000313" key="6">
    <source>
        <dbReference type="EMBL" id="CAD8071193.1"/>
    </source>
</evidence>
<dbReference type="PANTHER" id="PTHR23291:SF47">
    <property type="entry name" value="TRANSMEMBRANE BAX INHIBITOR MOTIF CONTAINING 7"/>
    <property type="match status" value="1"/>
</dbReference>
<feature type="transmembrane region" description="Helical" evidence="5">
    <location>
        <begin position="146"/>
        <end position="165"/>
    </location>
</feature>
<dbReference type="Proteomes" id="UP000692954">
    <property type="component" value="Unassembled WGS sequence"/>
</dbReference>
<evidence type="ECO:0008006" key="8">
    <source>
        <dbReference type="Google" id="ProtNLM"/>
    </source>
</evidence>